<comment type="catalytic activity">
    <reaction evidence="1">
        <text>a CDP-1,2-diacyl-sn-glycerol + L-serine = a 1,2-diacyl-sn-glycero-3-phospho-L-serine + CMP + H(+)</text>
        <dbReference type="Rhea" id="RHEA:16913"/>
        <dbReference type="ChEBI" id="CHEBI:15378"/>
        <dbReference type="ChEBI" id="CHEBI:33384"/>
        <dbReference type="ChEBI" id="CHEBI:57262"/>
        <dbReference type="ChEBI" id="CHEBI:58332"/>
        <dbReference type="ChEBI" id="CHEBI:60377"/>
        <dbReference type="EC" id="2.7.8.8"/>
    </reaction>
</comment>
<feature type="transmembrane region" description="Helical" evidence="16">
    <location>
        <begin position="235"/>
        <end position="264"/>
    </location>
</feature>
<gene>
    <name evidence="17" type="ORF">Mal4_26010</name>
</gene>
<keyword evidence="8 16" id="KW-0812">Transmembrane</keyword>
<dbReference type="InterPro" id="IPR004533">
    <property type="entry name" value="CDP-diaglyc--ser_O-PTrfase"/>
</dbReference>
<dbReference type="EC" id="2.7.8.8" evidence="4"/>
<evidence type="ECO:0000256" key="15">
    <source>
        <dbReference type="RuleBase" id="RU003750"/>
    </source>
</evidence>
<reference evidence="17 18" key="1">
    <citation type="submission" date="2019-02" db="EMBL/GenBank/DDBJ databases">
        <title>Deep-cultivation of Planctomycetes and their phenomic and genomic characterization uncovers novel biology.</title>
        <authorList>
            <person name="Wiegand S."/>
            <person name="Jogler M."/>
            <person name="Boedeker C."/>
            <person name="Pinto D."/>
            <person name="Vollmers J."/>
            <person name="Rivas-Marin E."/>
            <person name="Kohn T."/>
            <person name="Peeters S.H."/>
            <person name="Heuer A."/>
            <person name="Rast P."/>
            <person name="Oberbeckmann S."/>
            <person name="Bunk B."/>
            <person name="Jeske O."/>
            <person name="Meyerdierks A."/>
            <person name="Storesund J.E."/>
            <person name="Kallscheuer N."/>
            <person name="Luecker S."/>
            <person name="Lage O.M."/>
            <person name="Pohl T."/>
            <person name="Merkel B.J."/>
            <person name="Hornburger P."/>
            <person name="Mueller R.-W."/>
            <person name="Bruemmer F."/>
            <person name="Labrenz M."/>
            <person name="Spormann A.M."/>
            <person name="Op den Camp H."/>
            <person name="Overmann J."/>
            <person name="Amann R."/>
            <person name="Jetten M.S.M."/>
            <person name="Mascher T."/>
            <person name="Medema M.H."/>
            <person name="Devos D.P."/>
            <person name="Kaster A.-K."/>
            <person name="Ovreas L."/>
            <person name="Rohde M."/>
            <person name="Galperin M.Y."/>
            <person name="Jogler C."/>
        </authorList>
    </citation>
    <scope>NUCLEOTIDE SEQUENCE [LARGE SCALE GENOMIC DNA]</scope>
    <source>
        <strain evidence="17 18">Mal4</strain>
    </source>
</reference>
<keyword evidence="10" id="KW-0443">Lipid metabolism</keyword>
<keyword evidence="6" id="KW-0444">Lipid biosynthesis</keyword>
<organism evidence="17 18">
    <name type="scientific">Maioricimonas rarisocia</name>
    <dbReference type="NCBI Taxonomy" id="2528026"/>
    <lineage>
        <taxon>Bacteria</taxon>
        <taxon>Pseudomonadati</taxon>
        <taxon>Planctomycetota</taxon>
        <taxon>Planctomycetia</taxon>
        <taxon>Planctomycetales</taxon>
        <taxon>Planctomycetaceae</taxon>
        <taxon>Maioricimonas</taxon>
    </lineage>
</organism>
<dbReference type="InterPro" id="IPR000462">
    <property type="entry name" value="CDP-OH_P_trans"/>
</dbReference>
<evidence type="ECO:0000256" key="1">
    <source>
        <dbReference type="ARBA" id="ARBA00000287"/>
    </source>
</evidence>
<proteinExistence type="inferred from homology"/>
<keyword evidence="9 16" id="KW-1133">Transmembrane helix</keyword>
<dbReference type="PROSITE" id="PS00379">
    <property type="entry name" value="CDP_ALCOHOL_P_TRANSF"/>
    <property type="match status" value="1"/>
</dbReference>
<evidence type="ECO:0000256" key="11">
    <source>
        <dbReference type="ARBA" id="ARBA00023136"/>
    </source>
</evidence>
<dbReference type="GO" id="GO:0008654">
    <property type="term" value="P:phospholipid biosynthetic process"/>
    <property type="evidence" value="ECO:0007669"/>
    <property type="project" value="UniProtKB-KW"/>
</dbReference>
<evidence type="ECO:0000256" key="13">
    <source>
        <dbReference type="ARBA" id="ARBA00023264"/>
    </source>
</evidence>
<dbReference type="GO" id="GO:0003882">
    <property type="term" value="F:CDP-diacylglycerol-serine O-phosphatidyltransferase activity"/>
    <property type="evidence" value="ECO:0007669"/>
    <property type="project" value="UniProtKB-EC"/>
</dbReference>
<keyword evidence="18" id="KW-1185">Reference proteome</keyword>
<dbReference type="KEGG" id="mri:Mal4_26010"/>
<protein>
    <recommendedName>
        <fullName evidence="5">CDP-diacylglycerol--serine O-phosphatidyltransferase</fullName>
        <ecNumber evidence="4">2.7.8.8</ecNumber>
    </recommendedName>
    <alternativeName>
        <fullName evidence="14">Phosphatidylserine synthase</fullName>
    </alternativeName>
</protein>
<dbReference type="GO" id="GO:0012505">
    <property type="term" value="C:endomembrane system"/>
    <property type="evidence" value="ECO:0007669"/>
    <property type="project" value="UniProtKB-SubCell"/>
</dbReference>
<dbReference type="NCBIfam" id="TIGR00473">
    <property type="entry name" value="pssA"/>
    <property type="match status" value="1"/>
</dbReference>
<evidence type="ECO:0000313" key="17">
    <source>
        <dbReference type="EMBL" id="QDU38274.1"/>
    </source>
</evidence>
<evidence type="ECO:0000256" key="9">
    <source>
        <dbReference type="ARBA" id="ARBA00022989"/>
    </source>
</evidence>
<dbReference type="RefSeq" id="WP_145369573.1">
    <property type="nucleotide sequence ID" value="NZ_CP036275.1"/>
</dbReference>
<evidence type="ECO:0000313" key="18">
    <source>
        <dbReference type="Proteomes" id="UP000320496"/>
    </source>
</evidence>
<evidence type="ECO:0000256" key="5">
    <source>
        <dbReference type="ARBA" id="ARBA00017171"/>
    </source>
</evidence>
<accession>A0A517Z749</accession>
<evidence type="ECO:0000256" key="2">
    <source>
        <dbReference type="ARBA" id="ARBA00004127"/>
    </source>
</evidence>
<comment type="subcellular location">
    <subcellularLocation>
        <location evidence="2">Endomembrane system</location>
        <topology evidence="2">Multi-pass membrane protein</topology>
    </subcellularLocation>
</comment>
<keyword evidence="12" id="KW-0594">Phospholipid biosynthesis</keyword>
<evidence type="ECO:0000256" key="14">
    <source>
        <dbReference type="ARBA" id="ARBA00032361"/>
    </source>
</evidence>
<dbReference type="PANTHER" id="PTHR14269">
    <property type="entry name" value="CDP-DIACYLGLYCEROL--GLYCEROL-3-PHOSPHATE 3-PHOSPHATIDYLTRANSFERASE-RELATED"/>
    <property type="match status" value="1"/>
</dbReference>
<dbReference type="GO" id="GO:0016020">
    <property type="term" value="C:membrane"/>
    <property type="evidence" value="ECO:0007669"/>
    <property type="project" value="InterPro"/>
</dbReference>
<sequence length="284" mass="31202">MTEPAPRQSHRMVAVLPTLLTLANAVCGFGAITFAAKLGPSDPSGQASMIAASLVFLAMLFDMLDGHAARLTRQTSELGAQLDSLCDAISFGVAPAFLMLQFVNKELPVEGWLAFHPRLLWTIAALFVVCAVLRLARFNVETDEEDSHEEFRGLPSPAAAGTIVAFPFAMPTLTSWTTGESGTWIEQMLAGWVVPGVRTVLPLFALVLACLMVSRVRYPHVSVLLLRRERSRRHVIPFVFGLAVVFWIQEVAVPVAFLVFAFGLPFTDVFRKVMAGELYKPWKI</sequence>
<feature type="transmembrane region" description="Helical" evidence="16">
    <location>
        <begin position="45"/>
        <end position="64"/>
    </location>
</feature>
<dbReference type="PANTHER" id="PTHR14269:SF61">
    <property type="entry name" value="CDP-DIACYLGLYCEROL--SERINE O-PHOSPHATIDYLTRANSFERASE"/>
    <property type="match status" value="1"/>
</dbReference>
<name>A0A517Z749_9PLAN</name>
<keyword evidence="13" id="KW-1208">Phospholipid metabolism</keyword>
<comment type="similarity">
    <text evidence="3 15">Belongs to the CDP-alcohol phosphatidyltransferase class-I family.</text>
</comment>
<feature type="transmembrane region" description="Helical" evidence="16">
    <location>
        <begin position="189"/>
        <end position="214"/>
    </location>
</feature>
<dbReference type="Gene3D" id="1.20.120.1760">
    <property type="match status" value="1"/>
</dbReference>
<evidence type="ECO:0000256" key="8">
    <source>
        <dbReference type="ARBA" id="ARBA00022692"/>
    </source>
</evidence>
<dbReference type="OrthoDB" id="9777147at2"/>
<keyword evidence="7 15" id="KW-0808">Transferase</keyword>
<evidence type="ECO:0000256" key="4">
    <source>
        <dbReference type="ARBA" id="ARBA00013174"/>
    </source>
</evidence>
<evidence type="ECO:0000256" key="12">
    <source>
        <dbReference type="ARBA" id="ARBA00023209"/>
    </source>
</evidence>
<dbReference type="AlphaFoldDB" id="A0A517Z749"/>
<feature type="transmembrane region" description="Helical" evidence="16">
    <location>
        <begin position="115"/>
        <end position="136"/>
    </location>
</feature>
<feature type="transmembrane region" description="Helical" evidence="16">
    <location>
        <begin position="85"/>
        <end position="103"/>
    </location>
</feature>
<dbReference type="InterPro" id="IPR048254">
    <property type="entry name" value="CDP_ALCOHOL_P_TRANSF_CS"/>
</dbReference>
<evidence type="ECO:0000256" key="10">
    <source>
        <dbReference type="ARBA" id="ARBA00023098"/>
    </source>
</evidence>
<evidence type="ECO:0000256" key="3">
    <source>
        <dbReference type="ARBA" id="ARBA00010441"/>
    </source>
</evidence>
<dbReference type="Pfam" id="PF01066">
    <property type="entry name" value="CDP-OH_P_transf"/>
    <property type="match status" value="1"/>
</dbReference>
<evidence type="ECO:0000256" key="6">
    <source>
        <dbReference type="ARBA" id="ARBA00022516"/>
    </source>
</evidence>
<evidence type="ECO:0000256" key="16">
    <source>
        <dbReference type="SAM" id="Phobius"/>
    </source>
</evidence>
<dbReference type="InterPro" id="IPR050324">
    <property type="entry name" value="CDP-alcohol_PTase-I"/>
</dbReference>
<feature type="transmembrane region" description="Helical" evidence="16">
    <location>
        <begin position="157"/>
        <end position="177"/>
    </location>
</feature>
<dbReference type="Proteomes" id="UP000320496">
    <property type="component" value="Chromosome"/>
</dbReference>
<keyword evidence="11 16" id="KW-0472">Membrane</keyword>
<dbReference type="InterPro" id="IPR043130">
    <property type="entry name" value="CDP-OH_PTrfase_TM_dom"/>
</dbReference>
<evidence type="ECO:0000256" key="7">
    <source>
        <dbReference type="ARBA" id="ARBA00022679"/>
    </source>
</evidence>
<dbReference type="EMBL" id="CP036275">
    <property type="protein sequence ID" value="QDU38274.1"/>
    <property type="molecule type" value="Genomic_DNA"/>
</dbReference>